<protein>
    <submittedName>
        <fullName evidence="2">Uncharacterized protein</fullName>
    </submittedName>
</protein>
<feature type="region of interest" description="Disordered" evidence="1">
    <location>
        <begin position="246"/>
        <end position="265"/>
    </location>
</feature>
<feature type="compositionally biased region" description="Polar residues" evidence="1">
    <location>
        <begin position="104"/>
        <end position="113"/>
    </location>
</feature>
<name>A0ABV0X9A9_9TELE</name>
<evidence type="ECO:0000256" key="1">
    <source>
        <dbReference type="SAM" id="MobiDB-lite"/>
    </source>
</evidence>
<feature type="compositionally biased region" description="Acidic residues" evidence="1">
    <location>
        <begin position="174"/>
        <end position="185"/>
    </location>
</feature>
<feature type="non-terminal residue" evidence="2">
    <location>
        <position position="265"/>
    </location>
</feature>
<feature type="compositionally biased region" description="Low complexity" evidence="1">
    <location>
        <begin position="114"/>
        <end position="127"/>
    </location>
</feature>
<organism evidence="2 3">
    <name type="scientific">Xenotaenia resolanae</name>
    <dbReference type="NCBI Taxonomy" id="208358"/>
    <lineage>
        <taxon>Eukaryota</taxon>
        <taxon>Metazoa</taxon>
        <taxon>Chordata</taxon>
        <taxon>Craniata</taxon>
        <taxon>Vertebrata</taxon>
        <taxon>Euteleostomi</taxon>
        <taxon>Actinopterygii</taxon>
        <taxon>Neopterygii</taxon>
        <taxon>Teleostei</taxon>
        <taxon>Neoteleostei</taxon>
        <taxon>Acanthomorphata</taxon>
        <taxon>Ovalentaria</taxon>
        <taxon>Atherinomorphae</taxon>
        <taxon>Cyprinodontiformes</taxon>
        <taxon>Goodeidae</taxon>
        <taxon>Xenotaenia</taxon>
    </lineage>
</organism>
<accession>A0ABV0X9A9</accession>
<reference evidence="2 3" key="1">
    <citation type="submission" date="2021-06" db="EMBL/GenBank/DDBJ databases">
        <authorList>
            <person name="Palmer J.M."/>
        </authorList>
    </citation>
    <scope>NUCLEOTIDE SEQUENCE [LARGE SCALE GENOMIC DNA]</scope>
    <source>
        <strain evidence="2 3">XR_2019</strain>
        <tissue evidence="2">Muscle</tissue>
    </source>
</reference>
<feature type="region of interest" description="Disordered" evidence="1">
    <location>
        <begin position="103"/>
        <end position="129"/>
    </location>
</feature>
<feature type="compositionally biased region" description="Basic and acidic residues" evidence="1">
    <location>
        <begin position="202"/>
        <end position="221"/>
    </location>
</feature>
<evidence type="ECO:0000313" key="3">
    <source>
        <dbReference type="Proteomes" id="UP001444071"/>
    </source>
</evidence>
<evidence type="ECO:0000313" key="2">
    <source>
        <dbReference type="EMBL" id="MEQ2278299.1"/>
    </source>
</evidence>
<sequence>MEHPVDCIKDSNKNSPYESLLHLEKIKKKKVLHLMGSVKKASSVGPRNQICDPNQFLNRHPNRAISTACQDASLALMTKPGIQTSSPNSRPLFAATSPPYLTPINLSTGTSEMSDTSASPPKTSAPSGLVPGSIKFASVLHGGWKPAEISSCRKPVDLTKSWPDFHSSKASEDSSGDDEDEDEENGVGKDSGSSLSDSESDAGDHRKFFVPEAHTDADRSALKPAEASLSSLNVSSNCYLLNLQVTKPSGQHGNPLPSLTFATTP</sequence>
<feature type="region of interest" description="Disordered" evidence="1">
    <location>
        <begin position="161"/>
        <end position="221"/>
    </location>
</feature>
<dbReference type="EMBL" id="JAHRIM010095261">
    <property type="protein sequence ID" value="MEQ2278299.1"/>
    <property type="molecule type" value="Genomic_DNA"/>
</dbReference>
<gene>
    <name evidence="2" type="ORF">XENORESO_015606</name>
</gene>
<dbReference type="Proteomes" id="UP001444071">
    <property type="component" value="Unassembled WGS sequence"/>
</dbReference>
<feature type="compositionally biased region" description="Low complexity" evidence="1">
    <location>
        <begin position="188"/>
        <end position="197"/>
    </location>
</feature>
<proteinExistence type="predicted"/>
<keyword evidence="3" id="KW-1185">Reference proteome</keyword>
<comment type="caution">
    <text evidence="2">The sequence shown here is derived from an EMBL/GenBank/DDBJ whole genome shotgun (WGS) entry which is preliminary data.</text>
</comment>